<dbReference type="Pfam" id="PF05427">
    <property type="entry name" value="FIBP"/>
    <property type="match status" value="2"/>
</dbReference>
<dbReference type="Proteomes" id="UP000054408">
    <property type="component" value="Unassembled WGS sequence"/>
</dbReference>
<accession>A0A0L0DT45</accession>
<dbReference type="OrthoDB" id="16955at2759"/>
<proteinExistence type="predicted"/>
<feature type="compositionally biased region" description="Polar residues" evidence="1">
    <location>
        <begin position="220"/>
        <end position="229"/>
    </location>
</feature>
<dbReference type="PANTHER" id="PTHR13223">
    <property type="entry name" value="ACIDIC FIBROBLAST GROWTH FACTOR INTRACELLULAR BINDING PROTEIN"/>
    <property type="match status" value="1"/>
</dbReference>
<evidence type="ECO:0000313" key="2">
    <source>
        <dbReference type="EMBL" id="KNC55435.1"/>
    </source>
</evidence>
<reference evidence="2 3" key="1">
    <citation type="submission" date="2010-05" db="EMBL/GenBank/DDBJ databases">
        <title>The Genome Sequence of Thecamonas trahens ATCC 50062.</title>
        <authorList>
            <consortium name="The Broad Institute Genome Sequencing Platform"/>
            <person name="Russ C."/>
            <person name="Cuomo C."/>
            <person name="Shea T."/>
            <person name="Young S.K."/>
            <person name="Zeng Q."/>
            <person name="Koehrsen M."/>
            <person name="Haas B."/>
            <person name="Borodovsky M."/>
            <person name="Guigo R."/>
            <person name="Alvarado L."/>
            <person name="Berlin A."/>
            <person name="Bochicchio J."/>
            <person name="Borenstein D."/>
            <person name="Chapman S."/>
            <person name="Chen Z."/>
            <person name="Freedman E."/>
            <person name="Gellesch M."/>
            <person name="Goldberg J."/>
            <person name="Griggs A."/>
            <person name="Gujja S."/>
            <person name="Heilman E."/>
            <person name="Heiman D."/>
            <person name="Hepburn T."/>
            <person name="Howarth C."/>
            <person name="Jen D."/>
            <person name="Larson L."/>
            <person name="Mehta T."/>
            <person name="Park D."/>
            <person name="Pearson M."/>
            <person name="Roberts A."/>
            <person name="Saif S."/>
            <person name="Shenoy N."/>
            <person name="Sisk P."/>
            <person name="Stolte C."/>
            <person name="Sykes S."/>
            <person name="Thomson T."/>
            <person name="Walk T."/>
            <person name="White J."/>
            <person name="Yandava C."/>
            <person name="Burger G."/>
            <person name="Gray M.W."/>
            <person name="Holland P.W.H."/>
            <person name="King N."/>
            <person name="Lang F.B.F."/>
            <person name="Roger A.J."/>
            <person name="Ruiz-Trillo I."/>
            <person name="Lander E."/>
            <person name="Nusbaum C."/>
        </authorList>
    </citation>
    <scope>NUCLEOTIDE SEQUENCE [LARGE SCALE GENOMIC DNA]</scope>
    <source>
        <strain evidence="2 3">ATCC 50062</strain>
    </source>
</reference>
<sequence length="547" mass="59710">MSQINTAFVLDACVVDVPVLDRAVFRQWLAGRSVAEATNARMEELRVNAQTGRGFVLADVRDQFRSFKVLQPYLAKPQHLAMQMMLTVSVADTRWLLEEYYSFDGPVFREVVGKKLSSKTRRDLDDVAERSHVELVSCQRQFDNLRTIFITCEQFLQHAAENSDKPFVLAHSYTVGDLRRAPHVHSESNTPLGSPSSPLHTRSLGNAAQFDAAVASRTSSWASRGSPSPTAAAAVDAFGPPTQRASAGDLAHRPLSGEMGPPPPHTTRSAGASQNNSLELLQLPQYGGGGAGDDGGSSGRVTPDAAEPSPAMAGTDGTSWQLAFAPGTSLNAVVATTFVIPPSLADRYVRALVIVGNRIEVSKKRLAFLRYGDLDAVAAIIAEQWIQPSASSSSSGMQTWRLDARFADALRDVKSLLQDREVLDTYRRLALSRLATSPGFSDQVLAAIKAKLKELLRSLISIGGGLCQPKEFRDVLLDLFDGPVELFAAASVSVDQVHHVFTVLQQTFSGLDELQVRNRRSFLMPWRRYLAGARDITTFLLRRYPTS</sequence>
<gene>
    <name evidence="2" type="ORF">AMSG_11097</name>
</gene>
<feature type="compositionally biased region" description="Gly residues" evidence="1">
    <location>
        <begin position="286"/>
        <end position="298"/>
    </location>
</feature>
<dbReference type="STRING" id="461836.A0A0L0DT45"/>
<organism evidence="2 3">
    <name type="scientific">Thecamonas trahens ATCC 50062</name>
    <dbReference type="NCBI Taxonomy" id="461836"/>
    <lineage>
        <taxon>Eukaryota</taxon>
        <taxon>Apusozoa</taxon>
        <taxon>Apusomonadida</taxon>
        <taxon>Apusomonadidae</taxon>
        <taxon>Thecamonas</taxon>
    </lineage>
</organism>
<dbReference type="GeneID" id="25569160"/>
<dbReference type="PANTHER" id="PTHR13223:SF2">
    <property type="entry name" value="ACIDIC FIBROBLAST GROWTH FACTOR INTRACELLULAR-BINDING PROTEIN"/>
    <property type="match status" value="1"/>
</dbReference>
<evidence type="ECO:0000313" key="3">
    <source>
        <dbReference type="Proteomes" id="UP000054408"/>
    </source>
</evidence>
<dbReference type="RefSeq" id="XP_013752972.1">
    <property type="nucleotide sequence ID" value="XM_013897518.1"/>
</dbReference>
<name>A0A0L0DT45_THETB</name>
<feature type="region of interest" description="Disordered" evidence="1">
    <location>
        <begin position="220"/>
        <end position="314"/>
    </location>
</feature>
<feature type="compositionally biased region" description="Polar residues" evidence="1">
    <location>
        <begin position="266"/>
        <end position="279"/>
    </location>
</feature>
<protein>
    <submittedName>
        <fullName evidence="2">Acidic fibroblast growth factor intracellular-binding protein</fullName>
    </submittedName>
</protein>
<dbReference type="AlphaFoldDB" id="A0A0L0DT45"/>
<dbReference type="InterPro" id="IPR008614">
    <property type="entry name" value="FIBP"/>
</dbReference>
<feature type="region of interest" description="Disordered" evidence="1">
    <location>
        <begin position="182"/>
        <end position="203"/>
    </location>
</feature>
<evidence type="ECO:0000256" key="1">
    <source>
        <dbReference type="SAM" id="MobiDB-lite"/>
    </source>
</evidence>
<dbReference type="EMBL" id="GL349501">
    <property type="protein sequence ID" value="KNC55435.1"/>
    <property type="molecule type" value="Genomic_DNA"/>
</dbReference>
<feature type="compositionally biased region" description="Polar residues" evidence="1">
    <location>
        <begin position="187"/>
        <end position="203"/>
    </location>
</feature>
<dbReference type="eggNOG" id="ENOG502QPQ2">
    <property type="taxonomic scope" value="Eukaryota"/>
</dbReference>
<dbReference type="GO" id="GO:0005634">
    <property type="term" value="C:nucleus"/>
    <property type="evidence" value="ECO:0007669"/>
    <property type="project" value="TreeGrafter"/>
</dbReference>
<keyword evidence="3" id="KW-1185">Reference proteome</keyword>